<evidence type="ECO:0000313" key="3">
    <source>
        <dbReference type="Proteomes" id="UP000663854"/>
    </source>
</evidence>
<dbReference type="EMBL" id="CAJNOL010001118">
    <property type="protein sequence ID" value="CAF1291508.1"/>
    <property type="molecule type" value="Genomic_DNA"/>
</dbReference>
<protein>
    <submittedName>
        <fullName evidence="1">Uncharacterized protein</fullName>
    </submittedName>
</protein>
<proteinExistence type="predicted"/>
<evidence type="ECO:0000313" key="2">
    <source>
        <dbReference type="EMBL" id="CAF1291508.1"/>
    </source>
</evidence>
<reference evidence="1" key="1">
    <citation type="submission" date="2021-02" db="EMBL/GenBank/DDBJ databases">
        <authorList>
            <person name="Nowell W R."/>
        </authorList>
    </citation>
    <scope>NUCLEOTIDE SEQUENCE</scope>
</reference>
<dbReference type="Proteomes" id="UP000663870">
    <property type="component" value="Unassembled WGS sequence"/>
</dbReference>
<sequence length="71" mass="8448">MHFLSKFPRFSISNVRLFSSIRQKHSLDGSESGYHHVVSNYQIHTNCYINFILFFHLHDCELANVVIQIYF</sequence>
<evidence type="ECO:0000313" key="4">
    <source>
        <dbReference type="Proteomes" id="UP000663870"/>
    </source>
</evidence>
<name>A0A814NCB6_9BILA</name>
<dbReference type="AlphaFoldDB" id="A0A814NCB6"/>
<organism evidence="1 3">
    <name type="scientific">Rotaria sordida</name>
    <dbReference type="NCBI Taxonomy" id="392033"/>
    <lineage>
        <taxon>Eukaryota</taxon>
        <taxon>Metazoa</taxon>
        <taxon>Spiralia</taxon>
        <taxon>Gnathifera</taxon>
        <taxon>Rotifera</taxon>
        <taxon>Eurotatoria</taxon>
        <taxon>Bdelloidea</taxon>
        <taxon>Philodinida</taxon>
        <taxon>Philodinidae</taxon>
        <taxon>Rotaria</taxon>
    </lineage>
</organism>
<keyword evidence="4" id="KW-1185">Reference proteome</keyword>
<dbReference type="EMBL" id="CAJNOH010000624">
    <property type="protein sequence ID" value="CAF1090852.1"/>
    <property type="molecule type" value="Genomic_DNA"/>
</dbReference>
<gene>
    <name evidence="2" type="ORF">JXQ802_LOCUS29023</name>
    <name evidence="1" type="ORF">PYM288_LOCUS19166</name>
</gene>
<evidence type="ECO:0000313" key="1">
    <source>
        <dbReference type="EMBL" id="CAF1090852.1"/>
    </source>
</evidence>
<dbReference type="Proteomes" id="UP000663854">
    <property type="component" value="Unassembled WGS sequence"/>
</dbReference>
<comment type="caution">
    <text evidence="1">The sequence shown here is derived from an EMBL/GenBank/DDBJ whole genome shotgun (WGS) entry which is preliminary data.</text>
</comment>
<accession>A0A814NCB6</accession>